<dbReference type="Proteomes" id="UP001159387">
    <property type="component" value="Unassembled WGS sequence"/>
</dbReference>
<keyword evidence="2" id="KW-1185">Reference proteome</keyword>
<organism evidence="1 2">
    <name type="scientific">Chrysosporum bergii ANA360D</name>
    <dbReference type="NCBI Taxonomy" id="617107"/>
    <lineage>
        <taxon>Bacteria</taxon>
        <taxon>Bacillati</taxon>
        <taxon>Cyanobacteriota</taxon>
        <taxon>Cyanophyceae</taxon>
        <taxon>Nostocales</taxon>
        <taxon>Nodulariaceae</taxon>
        <taxon>Chrysosporum</taxon>
    </lineage>
</organism>
<gene>
    <name evidence="1" type="ORF">NWP17_06475</name>
</gene>
<protein>
    <submittedName>
        <fullName evidence="1">Uncharacterized protein</fullName>
    </submittedName>
</protein>
<dbReference type="RefSeq" id="WP_280654096.1">
    <property type="nucleotide sequence ID" value="NZ_JANQDH010000041.1"/>
</dbReference>
<evidence type="ECO:0000313" key="1">
    <source>
        <dbReference type="EMBL" id="MDH6060085.1"/>
    </source>
</evidence>
<reference evidence="1 2" key="1">
    <citation type="journal article" date="2023" name="J. Phycol.">
        <title>Chrysosporum ovalisporum is synonymous with the true-branching cyanobacterium Umezakia natans (Nostocales/Aphanizomenonaceae).</title>
        <authorList>
            <person name="McGregor G.B."/>
            <person name="Sendall B.C."/>
            <person name="Niiyama Y."/>
            <person name="Tuji A."/>
            <person name="Willis A."/>
        </authorList>
    </citation>
    <scope>NUCLEOTIDE SEQUENCE [LARGE SCALE GENOMIC DNA]</scope>
    <source>
        <strain evidence="1 2">ANA360D</strain>
    </source>
</reference>
<name>A0AA43GR58_9CYAN</name>
<dbReference type="AlphaFoldDB" id="A0AA43GR58"/>
<accession>A0AA43GR58</accession>
<comment type="caution">
    <text evidence="1">The sequence shown here is derived from an EMBL/GenBank/DDBJ whole genome shotgun (WGS) entry which is preliminary data.</text>
</comment>
<proteinExistence type="predicted"/>
<dbReference type="EMBL" id="JANQDH010000041">
    <property type="protein sequence ID" value="MDH6060085.1"/>
    <property type="molecule type" value="Genomic_DNA"/>
</dbReference>
<evidence type="ECO:0000313" key="2">
    <source>
        <dbReference type="Proteomes" id="UP001159387"/>
    </source>
</evidence>
<sequence>MKARNTDNCAADSNNPTIAMLQLQVNILSVAHTHGSKMGRIAKIQIIFP</sequence>